<evidence type="ECO:0000313" key="3">
    <source>
        <dbReference type="Proteomes" id="UP001501475"/>
    </source>
</evidence>
<dbReference type="Gene3D" id="3.40.50.1110">
    <property type="entry name" value="SGNH hydrolase"/>
    <property type="match status" value="1"/>
</dbReference>
<dbReference type="PANTHER" id="PTHR37981">
    <property type="entry name" value="LIPASE 2"/>
    <property type="match status" value="1"/>
</dbReference>
<feature type="domain" description="SGNH hydrolase-type esterase" evidence="1">
    <location>
        <begin position="10"/>
        <end position="226"/>
    </location>
</feature>
<dbReference type="RefSeq" id="WP_344060625.1">
    <property type="nucleotide sequence ID" value="NZ_BAAAPN010000003.1"/>
</dbReference>
<name>A0ABN2JZ10_9MICO</name>
<gene>
    <name evidence="2" type="ORF">GCM10009810_01230</name>
</gene>
<dbReference type="SUPFAM" id="SSF52266">
    <property type="entry name" value="SGNH hydrolase"/>
    <property type="match status" value="1"/>
</dbReference>
<dbReference type="InterPro" id="IPR013830">
    <property type="entry name" value="SGNH_hydro"/>
</dbReference>
<keyword evidence="3" id="KW-1185">Reference proteome</keyword>
<dbReference type="Proteomes" id="UP001501475">
    <property type="component" value="Unassembled WGS sequence"/>
</dbReference>
<proteinExistence type="predicted"/>
<organism evidence="2 3">
    <name type="scientific">Nostocoides vanveenii</name>
    <dbReference type="NCBI Taxonomy" id="330835"/>
    <lineage>
        <taxon>Bacteria</taxon>
        <taxon>Bacillati</taxon>
        <taxon>Actinomycetota</taxon>
        <taxon>Actinomycetes</taxon>
        <taxon>Micrococcales</taxon>
        <taxon>Intrasporangiaceae</taxon>
        <taxon>Nostocoides</taxon>
    </lineage>
</organism>
<dbReference type="Pfam" id="PF13472">
    <property type="entry name" value="Lipase_GDSL_2"/>
    <property type="match status" value="1"/>
</dbReference>
<dbReference type="CDD" id="cd01823">
    <property type="entry name" value="SEST_like"/>
    <property type="match status" value="1"/>
</dbReference>
<dbReference type="InterPro" id="IPR037460">
    <property type="entry name" value="SEST-like"/>
</dbReference>
<protein>
    <recommendedName>
        <fullName evidence="1">SGNH hydrolase-type esterase domain-containing protein</fullName>
    </recommendedName>
</protein>
<dbReference type="InterPro" id="IPR036514">
    <property type="entry name" value="SGNH_hydro_sf"/>
</dbReference>
<reference evidence="2 3" key="1">
    <citation type="journal article" date="2019" name="Int. J. Syst. Evol. Microbiol.">
        <title>The Global Catalogue of Microorganisms (GCM) 10K type strain sequencing project: providing services to taxonomists for standard genome sequencing and annotation.</title>
        <authorList>
            <consortium name="The Broad Institute Genomics Platform"/>
            <consortium name="The Broad Institute Genome Sequencing Center for Infectious Disease"/>
            <person name="Wu L."/>
            <person name="Ma J."/>
        </authorList>
    </citation>
    <scope>NUCLEOTIDE SEQUENCE [LARGE SCALE GENOMIC DNA]</scope>
    <source>
        <strain evidence="2 3">JCM 15591</strain>
    </source>
</reference>
<accession>A0ABN2JZ10</accession>
<comment type="caution">
    <text evidence="2">The sequence shown here is derived from an EMBL/GenBank/DDBJ whole genome shotgun (WGS) entry which is preliminary data.</text>
</comment>
<evidence type="ECO:0000313" key="2">
    <source>
        <dbReference type="EMBL" id="GAA1744364.1"/>
    </source>
</evidence>
<sequence>MTTVAIAYVALGDSYAAGVGGGPSHGACWRADAGYPVLVGRRLGLPVAYNACLGATIADVLAHHLDALGPQTSHVSITVGGNDIGFVPVLIAAAEPAWMSNSDTAIDAALITMRRSLPGRLDGLFAEVTRRAPGAQVVVSGYPALFMGEDCSPFTFFSAHEMTRLNDAADELRSIIAAATRRAGFGLARVASSFVGHAVCSYAEWINGVSWPVEASFHPNALGHKAYADLVLRAFGVAAGPGDLEPGPEAAPGDLAEPAGRESEVIEGPCIPGSAPTFALPDLLSARSLAGARSFGLDPAEVARLATVLHENAEPGMRSAPAAQAAAARLRELDRQAAAARGVAGMA</sequence>
<evidence type="ECO:0000259" key="1">
    <source>
        <dbReference type="Pfam" id="PF13472"/>
    </source>
</evidence>
<dbReference type="EMBL" id="BAAAPN010000003">
    <property type="protein sequence ID" value="GAA1744364.1"/>
    <property type="molecule type" value="Genomic_DNA"/>
</dbReference>
<dbReference type="PANTHER" id="PTHR37981:SF1">
    <property type="entry name" value="SGNH HYDROLASE-TYPE ESTERASE DOMAIN-CONTAINING PROTEIN"/>
    <property type="match status" value="1"/>
</dbReference>